<dbReference type="SMART" id="SM00507">
    <property type="entry name" value="HNHc"/>
    <property type="match status" value="1"/>
</dbReference>
<dbReference type="PANTHER" id="PTHR33877:SF2">
    <property type="entry name" value="OS07G0170200 PROTEIN"/>
    <property type="match status" value="1"/>
</dbReference>
<evidence type="ECO:0000259" key="1">
    <source>
        <dbReference type="SMART" id="SM00507"/>
    </source>
</evidence>
<dbReference type="RefSeq" id="WP_165942445.1">
    <property type="nucleotide sequence ID" value="NZ_BMME01000004.1"/>
</dbReference>
<name>A0ABQ2EMC4_9GAMM</name>
<dbReference type="Gene3D" id="1.10.30.50">
    <property type="match status" value="1"/>
</dbReference>
<feature type="domain" description="HNH nuclease" evidence="1">
    <location>
        <begin position="11"/>
        <end position="68"/>
    </location>
</feature>
<dbReference type="Pfam" id="PF01844">
    <property type="entry name" value="HNH"/>
    <property type="match status" value="1"/>
</dbReference>
<dbReference type="InterPro" id="IPR003615">
    <property type="entry name" value="HNH_nuc"/>
</dbReference>
<evidence type="ECO:0000313" key="3">
    <source>
        <dbReference type="Proteomes" id="UP000599009"/>
    </source>
</evidence>
<accession>A0ABQ2EMC4</accession>
<reference evidence="3" key="1">
    <citation type="journal article" date="2019" name="Int. J. Syst. Evol. Microbiol.">
        <title>The Global Catalogue of Microorganisms (GCM) 10K type strain sequencing project: providing services to taxonomists for standard genome sequencing and annotation.</title>
        <authorList>
            <consortium name="The Broad Institute Genomics Platform"/>
            <consortium name="The Broad Institute Genome Sequencing Center for Infectious Disease"/>
            <person name="Wu L."/>
            <person name="Ma J."/>
        </authorList>
    </citation>
    <scope>NUCLEOTIDE SEQUENCE [LARGE SCALE GENOMIC DNA]</scope>
    <source>
        <strain evidence="3">CGMCC 1.8985</strain>
    </source>
</reference>
<dbReference type="Proteomes" id="UP000599009">
    <property type="component" value="Unassembled WGS sequence"/>
</dbReference>
<gene>
    <name evidence="2" type="ORF">GCM10011394_27960</name>
</gene>
<comment type="caution">
    <text evidence="2">The sequence shown here is derived from an EMBL/GenBank/DDBJ whole genome shotgun (WGS) entry which is preliminary data.</text>
</comment>
<dbReference type="InterPro" id="IPR052892">
    <property type="entry name" value="NA-targeting_endonuclease"/>
</dbReference>
<dbReference type="PANTHER" id="PTHR33877">
    <property type="entry name" value="SLL1193 PROTEIN"/>
    <property type="match status" value="1"/>
</dbReference>
<protein>
    <recommendedName>
        <fullName evidence="1">HNH nuclease domain-containing protein</fullName>
    </recommendedName>
</protein>
<evidence type="ECO:0000313" key="2">
    <source>
        <dbReference type="EMBL" id="GGK17170.1"/>
    </source>
</evidence>
<dbReference type="CDD" id="cd00085">
    <property type="entry name" value="HNHc"/>
    <property type="match status" value="1"/>
</dbReference>
<keyword evidence="3" id="KW-1185">Reference proteome</keyword>
<sequence length="124" mass="13616">MTNPAEAPRSTYYQAFVRDAHKCVYCDKDILESLDSFAASHLDHLKPKRTGGTDDPVNCVTACAVCNSMKGGFDPSPDGPVTPETFDLVVATARAYILDKREGTTPCTYVRDYAYWLKESGRAA</sequence>
<dbReference type="InterPro" id="IPR002711">
    <property type="entry name" value="HNH"/>
</dbReference>
<organism evidence="2 3">
    <name type="scientific">Luteimonas terricola</name>
    <dbReference type="NCBI Taxonomy" id="645597"/>
    <lineage>
        <taxon>Bacteria</taxon>
        <taxon>Pseudomonadati</taxon>
        <taxon>Pseudomonadota</taxon>
        <taxon>Gammaproteobacteria</taxon>
        <taxon>Lysobacterales</taxon>
        <taxon>Lysobacteraceae</taxon>
        <taxon>Luteimonas</taxon>
    </lineage>
</organism>
<proteinExistence type="predicted"/>
<dbReference type="EMBL" id="BMME01000004">
    <property type="protein sequence ID" value="GGK17170.1"/>
    <property type="molecule type" value="Genomic_DNA"/>
</dbReference>